<feature type="domain" description="TRASH" evidence="1">
    <location>
        <begin position="11"/>
        <end position="49"/>
    </location>
</feature>
<dbReference type="EMBL" id="DSJT01000032">
    <property type="protein sequence ID" value="HEF87763.1"/>
    <property type="molecule type" value="Genomic_DNA"/>
</dbReference>
<dbReference type="SUPFAM" id="SSF47240">
    <property type="entry name" value="Ferritin-like"/>
    <property type="match status" value="1"/>
</dbReference>
<dbReference type="InterPro" id="IPR012348">
    <property type="entry name" value="RNR-like"/>
</dbReference>
<gene>
    <name evidence="2" type="ORF">ENP55_05700</name>
</gene>
<dbReference type="Pfam" id="PF04945">
    <property type="entry name" value="YHS"/>
    <property type="match status" value="1"/>
</dbReference>
<dbReference type="AlphaFoldDB" id="A0A7C2FRE0"/>
<proteinExistence type="predicted"/>
<sequence>MVADLSQKQIDPVCGMSVDPGKARFKTVYKGKIYYFCSKRCLEEFEKNPEHYLVHGPSGMPE</sequence>
<name>A0A7C2FRE0_9CREN</name>
<organism evidence="2">
    <name type="scientific">Thermosphaera aggregans</name>
    <dbReference type="NCBI Taxonomy" id="54254"/>
    <lineage>
        <taxon>Archaea</taxon>
        <taxon>Thermoproteota</taxon>
        <taxon>Thermoprotei</taxon>
        <taxon>Desulfurococcales</taxon>
        <taxon>Desulfurococcaceae</taxon>
        <taxon>Thermosphaera</taxon>
    </lineage>
</organism>
<dbReference type="Gene3D" id="1.10.620.20">
    <property type="entry name" value="Ribonucleotide Reductase, subunit A"/>
    <property type="match status" value="1"/>
</dbReference>
<dbReference type="InterPro" id="IPR007029">
    <property type="entry name" value="YHS_dom"/>
</dbReference>
<evidence type="ECO:0000313" key="2">
    <source>
        <dbReference type="EMBL" id="HEF87763.1"/>
    </source>
</evidence>
<dbReference type="SMART" id="SM00746">
    <property type="entry name" value="TRASH"/>
    <property type="match status" value="1"/>
</dbReference>
<evidence type="ECO:0000259" key="1">
    <source>
        <dbReference type="SMART" id="SM00746"/>
    </source>
</evidence>
<dbReference type="InterPro" id="IPR011017">
    <property type="entry name" value="TRASH_dom"/>
</dbReference>
<comment type="caution">
    <text evidence="2">The sequence shown here is derived from an EMBL/GenBank/DDBJ whole genome shotgun (WGS) entry which is preliminary data.</text>
</comment>
<dbReference type="GO" id="GO:0016491">
    <property type="term" value="F:oxidoreductase activity"/>
    <property type="evidence" value="ECO:0007669"/>
    <property type="project" value="InterPro"/>
</dbReference>
<reference evidence="2" key="1">
    <citation type="journal article" date="2020" name="mSystems">
        <title>Genome- and Community-Level Interaction Insights into Carbon Utilization and Element Cycling Functions of Hydrothermarchaeota in Hydrothermal Sediment.</title>
        <authorList>
            <person name="Zhou Z."/>
            <person name="Liu Y."/>
            <person name="Xu W."/>
            <person name="Pan J."/>
            <person name="Luo Z.H."/>
            <person name="Li M."/>
        </authorList>
    </citation>
    <scope>NUCLEOTIDE SEQUENCE [LARGE SCALE GENOMIC DNA]</scope>
    <source>
        <strain evidence="2">SpSt-23</strain>
    </source>
</reference>
<dbReference type="InterPro" id="IPR009078">
    <property type="entry name" value="Ferritin-like_SF"/>
</dbReference>
<protein>
    <submittedName>
        <fullName evidence="2">YHS domain-containing protein</fullName>
    </submittedName>
</protein>
<accession>A0A7C2FRE0</accession>